<comment type="caution">
    <text evidence="1">The sequence shown here is derived from an EMBL/GenBank/DDBJ whole genome shotgun (WGS) entry which is preliminary data.</text>
</comment>
<gene>
    <name evidence="1" type="ORF">A2519_22640</name>
</gene>
<name>A0A1F7FHV3_UNCRA</name>
<protein>
    <submittedName>
        <fullName evidence="1">Uncharacterized protein</fullName>
    </submittedName>
</protein>
<dbReference type="AlphaFoldDB" id="A0A1F7FHV3"/>
<organism evidence="1 2">
    <name type="scientific">Candidatus Raymondbacteria bacterium RIFOXYD12_FULL_49_13</name>
    <dbReference type="NCBI Taxonomy" id="1817890"/>
    <lineage>
        <taxon>Bacteria</taxon>
        <taxon>Raymondiibacteriota</taxon>
    </lineage>
</organism>
<evidence type="ECO:0000313" key="1">
    <source>
        <dbReference type="EMBL" id="OGK06161.1"/>
    </source>
</evidence>
<sequence>MQSDCAADVFPIDRARVNDQLASALAFFSWLEHEDHVTWQFPPRAIENMASSQEHGRMRVMSAGMHVAGMPRTVGQTGFLLSHGNTVHVSTQKHGRRPAIALDMRDHPGLGNARLEGDPRGC</sequence>
<accession>A0A1F7FHV3</accession>
<reference evidence="1 2" key="1">
    <citation type="journal article" date="2016" name="Nat. Commun.">
        <title>Thousands of microbial genomes shed light on interconnected biogeochemical processes in an aquifer system.</title>
        <authorList>
            <person name="Anantharaman K."/>
            <person name="Brown C.T."/>
            <person name="Hug L.A."/>
            <person name="Sharon I."/>
            <person name="Castelle C.J."/>
            <person name="Probst A.J."/>
            <person name="Thomas B.C."/>
            <person name="Singh A."/>
            <person name="Wilkins M.J."/>
            <person name="Karaoz U."/>
            <person name="Brodie E.L."/>
            <person name="Williams K.H."/>
            <person name="Hubbard S.S."/>
            <person name="Banfield J.F."/>
        </authorList>
    </citation>
    <scope>NUCLEOTIDE SEQUENCE [LARGE SCALE GENOMIC DNA]</scope>
</reference>
<evidence type="ECO:0000313" key="2">
    <source>
        <dbReference type="Proteomes" id="UP000179243"/>
    </source>
</evidence>
<proteinExistence type="predicted"/>
<dbReference type="Proteomes" id="UP000179243">
    <property type="component" value="Unassembled WGS sequence"/>
</dbReference>
<dbReference type="EMBL" id="MFYX01000035">
    <property type="protein sequence ID" value="OGK06161.1"/>
    <property type="molecule type" value="Genomic_DNA"/>
</dbReference>